<protein>
    <submittedName>
        <fullName evidence="9">ABC transporter permease</fullName>
    </submittedName>
</protein>
<dbReference type="InterPro" id="IPR035906">
    <property type="entry name" value="MetI-like_sf"/>
</dbReference>
<evidence type="ECO:0000256" key="1">
    <source>
        <dbReference type="ARBA" id="ARBA00004651"/>
    </source>
</evidence>
<feature type="transmembrane region" description="Helical" evidence="7">
    <location>
        <begin position="132"/>
        <end position="151"/>
    </location>
</feature>
<organism evidence="9 10">
    <name type="scientific">Halonotius roseus</name>
    <dbReference type="NCBI Taxonomy" id="2511997"/>
    <lineage>
        <taxon>Archaea</taxon>
        <taxon>Methanobacteriati</taxon>
        <taxon>Methanobacteriota</taxon>
        <taxon>Stenosarchaea group</taxon>
        <taxon>Halobacteria</taxon>
        <taxon>Halobacteriales</taxon>
        <taxon>Haloferacaceae</taxon>
        <taxon>Halonotius</taxon>
    </lineage>
</organism>
<feature type="transmembrane region" description="Helical" evidence="7">
    <location>
        <begin position="228"/>
        <end position="246"/>
    </location>
</feature>
<dbReference type="PANTHER" id="PTHR30151">
    <property type="entry name" value="ALKANE SULFONATE ABC TRANSPORTER-RELATED, MEMBRANE SUBUNIT"/>
    <property type="match status" value="1"/>
</dbReference>
<evidence type="ECO:0000256" key="6">
    <source>
        <dbReference type="ARBA" id="ARBA00023136"/>
    </source>
</evidence>
<comment type="similarity">
    <text evidence="7">Belongs to the binding-protein-dependent transport system permease family.</text>
</comment>
<comment type="caution">
    <text evidence="9">The sequence shown here is derived from an EMBL/GenBank/DDBJ whole genome shotgun (WGS) entry which is preliminary data.</text>
</comment>
<keyword evidence="2 7" id="KW-0813">Transport</keyword>
<proteinExistence type="inferred from homology"/>
<dbReference type="EMBL" id="SESI01000001">
    <property type="protein sequence ID" value="TQQ82170.1"/>
    <property type="molecule type" value="Genomic_DNA"/>
</dbReference>
<evidence type="ECO:0000256" key="2">
    <source>
        <dbReference type="ARBA" id="ARBA00022448"/>
    </source>
</evidence>
<dbReference type="Proteomes" id="UP000315385">
    <property type="component" value="Unassembled WGS sequence"/>
</dbReference>
<dbReference type="GO" id="GO:0055085">
    <property type="term" value="P:transmembrane transport"/>
    <property type="evidence" value="ECO:0007669"/>
    <property type="project" value="InterPro"/>
</dbReference>
<keyword evidence="5 7" id="KW-1133">Transmembrane helix</keyword>
<evidence type="ECO:0000313" key="10">
    <source>
        <dbReference type="Proteomes" id="UP000315385"/>
    </source>
</evidence>
<feature type="domain" description="ABC transmembrane type-1" evidence="8">
    <location>
        <begin position="66"/>
        <end position="250"/>
    </location>
</feature>
<keyword evidence="4 7" id="KW-0812">Transmembrane</keyword>
<feature type="transmembrane region" description="Helical" evidence="7">
    <location>
        <begin position="185"/>
        <end position="207"/>
    </location>
</feature>
<keyword evidence="3" id="KW-1003">Cell membrane</keyword>
<dbReference type="GO" id="GO:0005886">
    <property type="term" value="C:plasma membrane"/>
    <property type="evidence" value="ECO:0007669"/>
    <property type="project" value="UniProtKB-SubCell"/>
</dbReference>
<dbReference type="RefSeq" id="WP_142442820.1">
    <property type="nucleotide sequence ID" value="NZ_SESI01000001.1"/>
</dbReference>
<evidence type="ECO:0000259" key="8">
    <source>
        <dbReference type="PROSITE" id="PS50928"/>
    </source>
</evidence>
<dbReference type="SUPFAM" id="SSF161098">
    <property type="entry name" value="MetI-like"/>
    <property type="match status" value="1"/>
</dbReference>
<dbReference type="Gene3D" id="1.10.3720.10">
    <property type="entry name" value="MetI-like"/>
    <property type="match status" value="1"/>
</dbReference>
<evidence type="ECO:0000313" key="9">
    <source>
        <dbReference type="EMBL" id="TQQ82170.1"/>
    </source>
</evidence>
<dbReference type="Pfam" id="PF00528">
    <property type="entry name" value="BPD_transp_1"/>
    <property type="match status" value="1"/>
</dbReference>
<evidence type="ECO:0000256" key="3">
    <source>
        <dbReference type="ARBA" id="ARBA00022475"/>
    </source>
</evidence>
<dbReference type="AlphaFoldDB" id="A0A544QRU7"/>
<dbReference type="PROSITE" id="PS50928">
    <property type="entry name" value="ABC_TM1"/>
    <property type="match status" value="1"/>
</dbReference>
<keyword evidence="6 7" id="KW-0472">Membrane</keyword>
<dbReference type="OrthoDB" id="50379at2157"/>
<evidence type="ECO:0000256" key="4">
    <source>
        <dbReference type="ARBA" id="ARBA00022692"/>
    </source>
</evidence>
<evidence type="ECO:0000256" key="7">
    <source>
        <dbReference type="RuleBase" id="RU363032"/>
    </source>
</evidence>
<comment type="subcellular location">
    <subcellularLocation>
        <location evidence="1 7">Cell membrane</location>
        <topology evidence="1 7">Multi-pass membrane protein</topology>
    </subcellularLocation>
</comment>
<dbReference type="InterPro" id="IPR000515">
    <property type="entry name" value="MetI-like"/>
</dbReference>
<keyword evidence="10" id="KW-1185">Reference proteome</keyword>
<feature type="transmembrane region" description="Helical" evidence="7">
    <location>
        <begin position="43"/>
        <end position="64"/>
    </location>
</feature>
<feature type="transmembrane region" description="Helical" evidence="7">
    <location>
        <begin position="15"/>
        <end position="37"/>
    </location>
</feature>
<dbReference type="PANTHER" id="PTHR30151:SF0">
    <property type="entry name" value="ABC TRANSPORTER PERMEASE PROTEIN MJ0413-RELATED"/>
    <property type="match status" value="1"/>
</dbReference>
<reference evidence="9 10" key="1">
    <citation type="submission" date="2019-02" db="EMBL/GenBank/DDBJ databases">
        <title>Halonotius sp. a new haloqrchaeon isolated from saline water.</title>
        <authorList>
            <person name="Duran-Viseras A."/>
            <person name="Sanchez-Porro C."/>
            <person name="Ventosa A."/>
        </authorList>
    </citation>
    <scope>NUCLEOTIDE SEQUENCE [LARGE SCALE GENOMIC DNA]</scope>
    <source>
        <strain evidence="9 10">F9-27</strain>
    </source>
</reference>
<name>A0A544QRU7_9EURY</name>
<feature type="transmembrane region" description="Helical" evidence="7">
    <location>
        <begin position="73"/>
        <end position="93"/>
    </location>
</feature>
<evidence type="ECO:0000256" key="5">
    <source>
        <dbReference type="ARBA" id="ARBA00022989"/>
    </source>
</evidence>
<accession>A0A544QRU7</accession>
<gene>
    <name evidence="9" type="ORF">EWF95_04315</name>
</gene>
<feature type="transmembrane region" description="Helical" evidence="7">
    <location>
        <begin position="105"/>
        <end position="125"/>
    </location>
</feature>
<sequence length="259" mass="28337">MSQSHRRQHTVGRRLGYHLAPILAVLLCWEVLARLAVLNPTFFPPPSVVAGVTARLLVEGPLLYHTWVSLRRILLAFVVGATSGVAVGLWMGWSRPVRLLVNPYVSLFYPIPKIALVPIMFTLLGVTETVRVLAMSIAIFLLVAVNTMGGVQQIDDAYIDAALDNGAGTLALYRDVLIPGSLSEVFAGLSLGLGVGFNLIVVIEMLAAESGLGYLIWRSWRLFTLQRMYAALVMISLLGIVFIYGVDALGDRLTFWEAE</sequence>